<feature type="transmembrane region" description="Helical" evidence="8">
    <location>
        <begin position="61"/>
        <end position="80"/>
    </location>
</feature>
<keyword evidence="6 8" id="KW-1133">Transmembrane helix</keyword>
<dbReference type="PANTHER" id="PTHR31686:SF1">
    <property type="entry name" value="SULFITE EFFLUX PUMP SSU1"/>
    <property type="match status" value="1"/>
</dbReference>
<feature type="transmembrane region" description="Helical" evidence="8">
    <location>
        <begin position="264"/>
        <end position="287"/>
    </location>
</feature>
<dbReference type="PANTHER" id="PTHR31686">
    <property type="match status" value="1"/>
</dbReference>
<organism evidence="9 10">
    <name type="scientific">Scheffersomyces stipitis (strain ATCC 58785 / CBS 6054 / NBRC 10063 / NRRL Y-11545)</name>
    <name type="common">Yeast</name>
    <name type="synonym">Pichia stipitis</name>
    <dbReference type="NCBI Taxonomy" id="322104"/>
    <lineage>
        <taxon>Eukaryota</taxon>
        <taxon>Fungi</taxon>
        <taxon>Dikarya</taxon>
        <taxon>Ascomycota</taxon>
        <taxon>Saccharomycotina</taxon>
        <taxon>Pichiomycetes</taxon>
        <taxon>Debaryomycetaceae</taxon>
        <taxon>Scheffersomyces</taxon>
    </lineage>
</organism>
<evidence type="ECO:0000256" key="6">
    <source>
        <dbReference type="ARBA" id="ARBA00022989"/>
    </source>
</evidence>
<dbReference type="Gene3D" id="1.50.10.150">
    <property type="entry name" value="Voltage-dependent anion channel"/>
    <property type="match status" value="1"/>
</dbReference>
<feature type="transmembrane region" description="Helical" evidence="8">
    <location>
        <begin position="156"/>
        <end position="182"/>
    </location>
</feature>
<dbReference type="KEGG" id="pic:PICST_30901"/>
<dbReference type="GeneID" id="4838257"/>
<accession>A3LS28</accession>
<feature type="transmembrane region" description="Helical" evidence="8">
    <location>
        <begin position="385"/>
        <end position="413"/>
    </location>
</feature>
<evidence type="ECO:0000256" key="1">
    <source>
        <dbReference type="ARBA" id="ARBA00004651"/>
    </source>
</evidence>
<evidence type="ECO:0000313" key="10">
    <source>
        <dbReference type="Proteomes" id="UP000002258"/>
    </source>
</evidence>
<keyword evidence="4" id="KW-1003">Cell membrane</keyword>
<evidence type="ECO:0000256" key="2">
    <source>
        <dbReference type="ARBA" id="ARBA00008566"/>
    </source>
</evidence>
<dbReference type="AlphaFoldDB" id="A3LS28"/>
<evidence type="ECO:0000256" key="5">
    <source>
        <dbReference type="ARBA" id="ARBA00022692"/>
    </source>
</evidence>
<feature type="transmembrane region" description="Helical" evidence="8">
    <location>
        <begin position="194"/>
        <end position="213"/>
    </location>
</feature>
<sequence>MENHSRQTVAAPAYPQSITMAATQTEDESTLTSATLSAANNFAARFSKLVKHEFADNFTPVYYVSIMGTGISSNILYNFPYPAHWLRVCGNIMFGIAVVLLLTTTAMTIVSCSCHRERIRQYHADPTIAVFMGCYVMGYITIINFIHSLVGHEHIIFVWVLWWIAIFLSVYTAFVIVFFSFMSKANQQFEPKNITATLLLPIVAITVVSSSGHMITPNLLTLQQKVITELFSLMLWMISIALAFIIIAIYFARLIIFKIPNTGLVFSSWLPVGFLGQSSYSIMLFGANMYQLIPDAYLGHSFLVTSALVSLFLLSFGYFMTFIAVCSILSKVKPFARKPNESFMTKSGLMKWNKSWWAMTFPCGTMSLSNFEISKGIVGNYPLPFFKIMSCIFAICLFSITIICLVGIVVYIYNCIKSLFVKRSEKSDAQTMV</sequence>
<proteinExistence type="inferred from homology"/>
<dbReference type="FunCoup" id="A3LS28">
    <property type="interactions" value="47"/>
</dbReference>
<dbReference type="FunFam" id="1.50.10.150:FF:000004">
    <property type="entry name" value="Malic acid transporter"/>
    <property type="match status" value="1"/>
</dbReference>
<evidence type="ECO:0000256" key="8">
    <source>
        <dbReference type="SAM" id="Phobius"/>
    </source>
</evidence>
<protein>
    <submittedName>
        <fullName evidence="9">Putative malate permease</fullName>
    </submittedName>
</protein>
<dbReference type="InterPro" id="IPR038665">
    <property type="entry name" value="Voltage-dep_anion_channel_sf"/>
</dbReference>
<gene>
    <name evidence="9" type="ORF">PICST_30901</name>
</gene>
<name>A3LS28_PICST</name>
<reference evidence="9 10" key="1">
    <citation type="journal article" date="2007" name="Nat. Biotechnol.">
        <title>Genome sequence of the lignocellulose-bioconverting and xylose-fermenting yeast Pichia stipitis.</title>
        <authorList>
            <person name="Jeffries T.W."/>
            <person name="Grigoriev I.V."/>
            <person name="Grimwood J."/>
            <person name="Laplaza J.M."/>
            <person name="Aerts A."/>
            <person name="Salamov A."/>
            <person name="Schmutz J."/>
            <person name="Lindquist E."/>
            <person name="Dehal P."/>
            <person name="Shapiro H."/>
            <person name="Jin Y.S."/>
            <person name="Passoth V."/>
            <person name="Richardson P.M."/>
        </authorList>
    </citation>
    <scope>NUCLEOTIDE SEQUENCE [LARGE SCALE GENOMIC DNA]</scope>
    <source>
        <strain evidence="10">ATCC 58785 / CBS 6054 / NBRC 10063 / NRRL Y-11545</strain>
    </source>
</reference>
<keyword evidence="5 8" id="KW-0812">Transmembrane</keyword>
<comment type="similarity">
    <text evidence="2">Belongs to the tellurite-resistance/dicarboxylate transporter (TDT) family.</text>
</comment>
<dbReference type="InterPro" id="IPR004695">
    <property type="entry name" value="SLAC1/Mae1/Ssu1/TehA"/>
</dbReference>
<dbReference type="HOGENOM" id="CLU_030057_6_2_1"/>
<keyword evidence="10" id="KW-1185">Reference proteome</keyword>
<comment type="subcellular location">
    <subcellularLocation>
        <location evidence="1">Cell membrane</location>
        <topology evidence="1">Multi-pass membrane protein</topology>
    </subcellularLocation>
</comment>
<evidence type="ECO:0000256" key="4">
    <source>
        <dbReference type="ARBA" id="ARBA00022475"/>
    </source>
</evidence>
<dbReference type="EMBL" id="CP000497">
    <property type="protein sequence ID" value="ABN65837.2"/>
    <property type="molecule type" value="Genomic_DNA"/>
</dbReference>
<dbReference type="OMA" id="FLATCPM"/>
<keyword evidence="3" id="KW-0813">Transport</keyword>
<dbReference type="Pfam" id="PF03595">
    <property type="entry name" value="SLAC1"/>
    <property type="match status" value="1"/>
</dbReference>
<evidence type="ECO:0000256" key="3">
    <source>
        <dbReference type="ARBA" id="ARBA00022448"/>
    </source>
</evidence>
<dbReference type="eggNOG" id="ENOG502QT02">
    <property type="taxonomic scope" value="Eukaryota"/>
</dbReference>
<dbReference type="Proteomes" id="UP000002258">
    <property type="component" value="Chromosome 3"/>
</dbReference>
<evidence type="ECO:0000256" key="7">
    <source>
        <dbReference type="ARBA" id="ARBA00023136"/>
    </source>
</evidence>
<dbReference type="CDD" id="cd09318">
    <property type="entry name" value="TDT_SSU1"/>
    <property type="match status" value="1"/>
</dbReference>
<keyword evidence="7 8" id="KW-0472">Membrane</keyword>
<dbReference type="InterPro" id="IPR051629">
    <property type="entry name" value="Sulfite_efflux_TDT"/>
</dbReference>
<feature type="transmembrane region" description="Helical" evidence="8">
    <location>
        <begin position="233"/>
        <end position="252"/>
    </location>
</feature>
<dbReference type="GO" id="GO:0005886">
    <property type="term" value="C:plasma membrane"/>
    <property type="evidence" value="ECO:0007669"/>
    <property type="project" value="UniProtKB-SubCell"/>
</dbReference>
<dbReference type="OrthoDB" id="1099at2759"/>
<evidence type="ECO:0000313" key="9">
    <source>
        <dbReference type="EMBL" id="ABN65837.2"/>
    </source>
</evidence>
<dbReference type="GO" id="GO:0000319">
    <property type="term" value="F:sulfite transmembrane transporter activity"/>
    <property type="evidence" value="ECO:0007669"/>
    <property type="project" value="TreeGrafter"/>
</dbReference>
<dbReference type="RefSeq" id="XP_001383866.2">
    <property type="nucleotide sequence ID" value="XM_001383829.1"/>
</dbReference>
<feature type="transmembrane region" description="Helical" evidence="8">
    <location>
        <begin position="92"/>
        <end position="114"/>
    </location>
</feature>
<dbReference type="InParanoid" id="A3LS28"/>
<feature type="transmembrane region" description="Helical" evidence="8">
    <location>
        <begin position="307"/>
        <end position="329"/>
    </location>
</feature>
<feature type="transmembrane region" description="Helical" evidence="8">
    <location>
        <begin position="126"/>
        <end position="150"/>
    </location>
</feature>